<proteinExistence type="predicted"/>
<dbReference type="Proteomes" id="UP000467841">
    <property type="component" value="Unassembled WGS sequence"/>
</dbReference>
<sequence length="250" mass="28197">MQLNGAKERDGRSRKRVLVVAEGFDVSVPKPWTPNKRVICLEGALRDHFSSCGKIKSVCIPLDYPPYYPKLETCFYYSVAYIEIWGDCAREKALQRSGSEINGHKIVVTAPSLPLKRSLRRALKSVKNDRFCRSKTVMVKGYDPSLPSHFIKSALRKHFSSCGEVMEVEFCDHTEGIFVSIYGEDAKKKALQLSGSDMEGSKLVVEKPPLFVPRTPGGPLTPDDYMTGRLPLSERKANPNWLDDFRIPRN</sequence>
<accession>A0A6D2KRS2</accession>
<dbReference type="InterPro" id="IPR012677">
    <property type="entry name" value="Nucleotide-bd_a/b_plait_sf"/>
</dbReference>
<protein>
    <recommendedName>
        <fullName evidence="3">RRM domain-containing protein</fullName>
    </recommendedName>
</protein>
<evidence type="ECO:0000313" key="1">
    <source>
        <dbReference type="EMBL" id="CAA7055859.1"/>
    </source>
</evidence>
<dbReference type="AlphaFoldDB" id="A0A6D2KRS2"/>
<dbReference type="Gene3D" id="3.30.70.330">
    <property type="match status" value="2"/>
</dbReference>
<organism evidence="1 2">
    <name type="scientific">Microthlaspi erraticum</name>
    <dbReference type="NCBI Taxonomy" id="1685480"/>
    <lineage>
        <taxon>Eukaryota</taxon>
        <taxon>Viridiplantae</taxon>
        <taxon>Streptophyta</taxon>
        <taxon>Embryophyta</taxon>
        <taxon>Tracheophyta</taxon>
        <taxon>Spermatophyta</taxon>
        <taxon>Magnoliopsida</taxon>
        <taxon>eudicotyledons</taxon>
        <taxon>Gunneridae</taxon>
        <taxon>Pentapetalae</taxon>
        <taxon>rosids</taxon>
        <taxon>malvids</taxon>
        <taxon>Brassicales</taxon>
        <taxon>Brassicaceae</taxon>
        <taxon>Coluteocarpeae</taxon>
        <taxon>Microthlaspi</taxon>
    </lineage>
</organism>
<keyword evidence="2" id="KW-1185">Reference proteome</keyword>
<name>A0A6D2KRS2_9BRAS</name>
<dbReference type="GO" id="GO:0003676">
    <property type="term" value="F:nucleic acid binding"/>
    <property type="evidence" value="ECO:0007669"/>
    <property type="project" value="InterPro"/>
</dbReference>
<gene>
    <name evidence="1" type="ORF">MERR_LOCUS43095</name>
</gene>
<evidence type="ECO:0000313" key="2">
    <source>
        <dbReference type="Proteomes" id="UP000467841"/>
    </source>
</evidence>
<reference evidence="1" key="1">
    <citation type="submission" date="2020-01" db="EMBL/GenBank/DDBJ databases">
        <authorList>
            <person name="Mishra B."/>
        </authorList>
    </citation>
    <scope>NUCLEOTIDE SEQUENCE [LARGE SCALE GENOMIC DNA]</scope>
</reference>
<dbReference type="InterPro" id="IPR035979">
    <property type="entry name" value="RBD_domain_sf"/>
</dbReference>
<evidence type="ECO:0008006" key="3">
    <source>
        <dbReference type="Google" id="ProtNLM"/>
    </source>
</evidence>
<comment type="caution">
    <text evidence="1">The sequence shown here is derived from an EMBL/GenBank/DDBJ whole genome shotgun (WGS) entry which is preliminary data.</text>
</comment>
<dbReference type="EMBL" id="CACVBM020001607">
    <property type="protein sequence ID" value="CAA7055859.1"/>
    <property type="molecule type" value="Genomic_DNA"/>
</dbReference>
<dbReference type="OrthoDB" id="4726at2759"/>
<dbReference type="SUPFAM" id="SSF54928">
    <property type="entry name" value="RNA-binding domain, RBD"/>
    <property type="match status" value="2"/>
</dbReference>